<name>A0A5N6QIC9_9ROSI</name>
<keyword evidence="2" id="KW-1185">Reference proteome</keyword>
<sequence length="71" mass="8308">MGIWIDGQHGLLWYNRKQKQGKEIEAHSYIYVVVEDDRPHMVDVEAMVVVDYEMAVVEDDRDPTVLYDEAP</sequence>
<dbReference type="EMBL" id="CM017321">
    <property type="protein sequence ID" value="KAE7998917.1"/>
    <property type="molecule type" value="Genomic_DNA"/>
</dbReference>
<evidence type="ECO:0000313" key="1">
    <source>
        <dbReference type="EMBL" id="KAE7998917.1"/>
    </source>
</evidence>
<reference evidence="1 2" key="1">
    <citation type="submission" date="2019-06" db="EMBL/GenBank/DDBJ databases">
        <title>A chromosomal-level reference genome of Carpinus fangiana (Coryloideae, Betulaceae).</title>
        <authorList>
            <person name="Yang X."/>
            <person name="Wang Z."/>
            <person name="Zhang L."/>
            <person name="Hao G."/>
            <person name="Liu J."/>
            <person name="Yang Y."/>
        </authorList>
    </citation>
    <scope>NUCLEOTIDE SEQUENCE [LARGE SCALE GENOMIC DNA]</scope>
    <source>
        <strain evidence="1">Cfa_2016G</strain>
        <tissue evidence="1">Leaf</tissue>
    </source>
</reference>
<gene>
    <name evidence="1" type="ORF">FH972_003410</name>
</gene>
<proteinExistence type="predicted"/>
<dbReference type="AlphaFoldDB" id="A0A5N6QIC9"/>
<accession>A0A5N6QIC9</accession>
<organism evidence="1 2">
    <name type="scientific">Carpinus fangiana</name>
    <dbReference type="NCBI Taxonomy" id="176857"/>
    <lineage>
        <taxon>Eukaryota</taxon>
        <taxon>Viridiplantae</taxon>
        <taxon>Streptophyta</taxon>
        <taxon>Embryophyta</taxon>
        <taxon>Tracheophyta</taxon>
        <taxon>Spermatophyta</taxon>
        <taxon>Magnoliopsida</taxon>
        <taxon>eudicotyledons</taxon>
        <taxon>Gunneridae</taxon>
        <taxon>Pentapetalae</taxon>
        <taxon>rosids</taxon>
        <taxon>fabids</taxon>
        <taxon>Fagales</taxon>
        <taxon>Betulaceae</taxon>
        <taxon>Carpinus</taxon>
    </lineage>
</organism>
<protein>
    <submittedName>
        <fullName evidence="1">Uncharacterized protein</fullName>
    </submittedName>
</protein>
<evidence type="ECO:0000313" key="2">
    <source>
        <dbReference type="Proteomes" id="UP000327013"/>
    </source>
</evidence>
<dbReference type="Proteomes" id="UP000327013">
    <property type="component" value="Chromosome 1"/>
</dbReference>